<dbReference type="InterPro" id="IPR007400">
    <property type="entry name" value="PrpF-like"/>
</dbReference>
<dbReference type="GO" id="GO:0016853">
    <property type="term" value="F:isomerase activity"/>
    <property type="evidence" value="ECO:0007669"/>
    <property type="project" value="UniProtKB-KW"/>
</dbReference>
<dbReference type="Proteomes" id="UP000663193">
    <property type="component" value="Chromosome 1"/>
</dbReference>
<dbReference type="EMBL" id="CP069023">
    <property type="protein sequence ID" value="QRC90183.1"/>
    <property type="molecule type" value="Genomic_DNA"/>
</dbReference>
<organism evidence="4 5">
    <name type="scientific">Phaeosphaeria nodorum (strain SN15 / ATCC MYA-4574 / FGSC 10173)</name>
    <name type="common">Glume blotch fungus</name>
    <name type="synonym">Parastagonospora nodorum</name>
    <dbReference type="NCBI Taxonomy" id="321614"/>
    <lineage>
        <taxon>Eukaryota</taxon>
        <taxon>Fungi</taxon>
        <taxon>Dikarya</taxon>
        <taxon>Ascomycota</taxon>
        <taxon>Pezizomycotina</taxon>
        <taxon>Dothideomycetes</taxon>
        <taxon>Pleosporomycetidae</taxon>
        <taxon>Pleosporales</taxon>
        <taxon>Pleosporineae</taxon>
        <taxon>Phaeosphaeriaceae</taxon>
        <taxon>Parastagonospora</taxon>
    </lineage>
</organism>
<keyword evidence="2" id="KW-0413">Isomerase</keyword>
<dbReference type="Pfam" id="PF04303">
    <property type="entry name" value="PrpF"/>
    <property type="match status" value="1"/>
</dbReference>
<accession>A0A7U2EQM0</accession>
<sequence>MRAGTSKGLFIHRHDLPASEADWAGPLLAAMGSQGSDARQIDGVGGATSTTSKVAVISPSSRAGVDVDYTFVQVAVGQEVVDLSGNCGNMCSGVGPFALQEGLVRASPGERTLDVRIFNTNTSRIIVDTVQVDEDGSFEEDGDYAIPGVKGTGSEVKVAFVDPAGSMTGTLFPTGKRFETLNVIETDGNRFSVKATLIDAANPFVLVDETSLPPYLKTGSKDPAGYLKHMESIRRVGAVMMGLASSTDAAAKVRGTPKLAIVSSPQLEETSEKNRPNIFVQAFSMGKPHPSLQLTGAACLASAVCIDGTVAHRVSLGEKKQSSWHLPSPERTPSPSSDSEESVSGLLPDRRTVCIAHSSGSIKVEVLATSSETFAVVDRCVVSRTARRLFEGKVYYYQNVI</sequence>
<evidence type="ECO:0000256" key="1">
    <source>
        <dbReference type="ARBA" id="ARBA00007673"/>
    </source>
</evidence>
<dbReference type="PANTHER" id="PTHR43709">
    <property type="entry name" value="ACONITATE ISOMERASE-RELATED"/>
    <property type="match status" value="1"/>
</dbReference>
<dbReference type="RefSeq" id="XP_001799878.1">
    <property type="nucleotide sequence ID" value="XM_001799826.1"/>
</dbReference>
<evidence type="ECO:0000313" key="5">
    <source>
        <dbReference type="Proteomes" id="UP000663193"/>
    </source>
</evidence>
<dbReference type="Gene3D" id="3.10.310.10">
    <property type="entry name" value="Diaminopimelate Epimerase, Chain A, domain 1"/>
    <property type="match status" value="2"/>
</dbReference>
<feature type="region of interest" description="Disordered" evidence="3">
    <location>
        <begin position="318"/>
        <end position="344"/>
    </location>
</feature>
<comment type="similarity">
    <text evidence="1">Belongs to the PrpF family.</text>
</comment>
<evidence type="ECO:0000256" key="3">
    <source>
        <dbReference type="SAM" id="MobiDB-lite"/>
    </source>
</evidence>
<evidence type="ECO:0008006" key="6">
    <source>
        <dbReference type="Google" id="ProtNLM"/>
    </source>
</evidence>
<dbReference type="PANTHER" id="PTHR43709:SF2">
    <property type="entry name" value="DUF453 DOMAIN PROTEIN (AFU_ORTHOLOGUE AFUA_6G00360)"/>
    <property type="match status" value="1"/>
</dbReference>
<feature type="compositionally biased region" description="Low complexity" evidence="3">
    <location>
        <begin position="327"/>
        <end position="337"/>
    </location>
</feature>
<dbReference type="VEuPathDB" id="FungiDB:JI435_095890"/>
<dbReference type="OrthoDB" id="10267539at2759"/>
<dbReference type="AlphaFoldDB" id="A0A7U2EQM0"/>
<name>A0A7U2EQM0_PHANO</name>
<proteinExistence type="inferred from homology"/>
<evidence type="ECO:0000313" key="4">
    <source>
        <dbReference type="EMBL" id="QRC90183.1"/>
    </source>
</evidence>
<dbReference type="KEGG" id="pno:SNOG_09589"/>
<gene>
    <name evidence="4" type="ORF">JI435_095890</name>
</gene>
<dbReference type="SUPFAM" id="SSF54506">
    <property type="entry name" value="Diaminopimelate epimerase-like"/>
    <property type="match status" value="2"/>
</dbReference>
<reference evidence="5" key="1">
    <citation type="journal article" date="2021" name="BMC Genomics">
        <title>Chromosome-level genome assembly and manually-curated proteome of model necrotroph Parastagonospora nodorum Sn15 reveals a genome-wide trove of candidate effector homologs, and redundancy of virulence-related functions within an accessory chromosome.</title>
        <authorList>
            <person name="Bertazzoni S."/>
            <person name="Jones D.A.B."/>
            <person name="Phan H.T."/>
            <person name="Tan K.-C."/>
            <person name="Hane J.K."/>
        </authorList>
    </citation>
    <scope>NUCLEOTIDE SEQUENCE [LARGE SCALE GENOMIC DNA]</scope>
    <source>
        <strain evidence="5">SN15 / ATCC MYA-4574 / FGSC 10173)</strain>
    </source>
</reference>
<evidence type="ECO:0000256" key="2">
    <source>
        <dbReference type="ARBA" id="ARBA00023235"/>
    </source>
</evidence>
<keyword evidence="5" id="KW-1185">Reference proteome</keyword>
<protein>
    <recommendedName>
        <fullName evidence="6">PrpF protein</fullName>
    </recommendedName>
</protein>